<dbReference type="RefSeq" id="WP_128782602.1">
    <property type="nucleotide sequence ID" value="NZ_JAKJSG010000089.1"/>
</dbReference>
<dbReference type="EMBL" id="RJLM01000001">
    <property type="protein sequence ID" value="RWX57294.1"/>
    <property type="molecule type" value="Genomic_DNA"/>
</dbReference>
<organism evidence="2 3">
    <name type="scientific">Photobacterium chitinilyticum</name>
    <dbReference type="NCBI Taxonomy" id="2485123"/>
    <lineage>
        <taxon>Bacteria</taxon>
        <taxon>Pseudomonadati</taxon>
        <taxon>Pseudomonadota</taxon>
        <taxon>Gammaproteobacteria</taxon>
        <taxon>Vibrionales</taxon>
        <taxon>Vibrionaceae</taxon>
        <taxon>Photobacterium</taxon>
    </lineage>
</organism>
<keyword evidence="2" id="KW-0489">Methyltransferase</keyword>
<dbReference type="Pfam" id="PF08241">
    <property type="entry name" value="Methyltransf_11"/>
    <property type="match status" value="1"/>
</dbReference>
<dbReference type="InterPro" id="IPR013216">
    <property type="entry name" value="Methyltransf_11"/>
</dbReference>
<dbReference type="PANTHER" id="PTHR43861">
    <property type="entry name" value="TRANS-ACONITATE 2-METHYLTRANSFERASE-RELATED"/>
    <property type="match status" value="1"/>
</dbReference>
<dbReference type="GO" id="GO:0032259">
    <property type="term" value="P:methylation"/>
    <property type="evidence" value="ECO:0007669"/>
    <property type="project" value="UniProtKB-KW"/>
</dbReference>
<gene>
    <name evidence="2" type="ORF">EDI28_04480</name>
</gene>
<evidence type="ECO:0000259" key="1">
    <source>
        <dbReference type="Pfam" id="PF08241"/>
    </source>
</evidence>
<keyword evidence="2" id="KW-0808">Transferase</keyword>
<accession>A0A3S3R385</accession>
<proteinExistence type="predicted"/>
<protein>
    <submittedName>
        <fullName evidence="2">Class I SAM-dependent methyltransferase</fullName>
    </submittedName>
</protein>
<feature type="domain" description="Methyltransferase type 11" evidence="1">
    <location>
        <begin position="45"/>
        <end position="135"/>
    </location>
</feature>
<evidence type="ECO:0000313" key="2">
    <source>
        <dbReference type="EMBL" id="RWX57294.1"/>
    </source>
</evidence>
<reference evidence="2 3" key="1">
    <citation type="submission" date="2018-11" db="EMBL/GenBank/DDBJ databases">
        <title>Photobacterium sp. BEI247 sp. nov., a marine bacterium isolated from Yongle Blue Hole in the South China Sea.</title>
        <authorList>
            <person name="Wang X."/>
        </authorList>
    </citation>
    <scope>NUCLEOTIDE SEQUENCE [LARGE SCALE GENOMIC DNA]</scope>
    <source>
        <strain evidence="3">BEI247</strain>
    </source>
</reference>
<dbReference type="AlphaFoldDB" id="A0A3S3R385"/>
<keyword evidence="3" id="KW-1185">Reference proteome</keyword>
<dbReference type="OrthoDB" id="5872370at2"/>
<evidence type="ECO:0000313" key="3">
    <source>
        <dbReference type="Proteomes" id="UP000287563"/>
    </source>
</evidence>
<comment type="caution">
    <text evidence="2">The sequence shown here is derived from an EMBL/GenBank/DDBJ whole genome shotgun (WGS) entry which is preliminary data.</text>
</comment>
<dbReference type="Gene3D" id="3.40.50.150">
    <property type="entry name" value="Vaccinia Virus protein VP39"/>
    <property type="match status" value="1"/>
</dbReference>
<sequence length="211" mass="24275">MEQVKYWDKQFGQNSYIWGDEPSIATNIALSIFKEKQIKSILIPGVGYGRNSKVFTSTGFDVTGVEISSTACRLAQKYDPSLKLLNSSIFEIQLPEEEYDAVFCFDVLHLFLKGDRDKFIRKCEKLVKPGGFLFFTVLSEHDDYFRNGAEVEANTFEVKPGKLIHFFSKLDLENSFAQFNKLQEGEILDSVSHAQHGQKEYRIRYICVQKQ</sequence>
<dbReference type="InterPro" id="IPR029063">
    <property type="entry name" value="SAM-dependent_MTases_sf"/>
</dbReference>
<dbReference type="CDD" id="cd02440">
    <property type="entry name" value="AdoMet_MTases"/>
    <property type="match status" value="1"/>
</dbReference>
<dbReference type="GO" id="GO:0008757">
    <property type="term" value="F:S-adenosylmethionine-dependent methyltransferase activity"/>
    <property type="evidence" value="ECO:0007669"/>
    <property type="project" value="InterPro"/>
</dbReference>
<name>A0A3S3R385_9GAMM</name>
<dbReference type="SUPFAM" id="SSF53335">
    <property type="entry name" value="S-adenosyl-L-methionine-dependent methyltransferases"/>
    <property type="match status" value="1"/>
</dbReference>
<dbReference type="Proteomes" id="UP000287563">
    <property type="component" value="Unassembled WGS sequence"/>
</dbReference>